<evidence type="ECO:0000256" key="1">
    <source>
        <dbReference type="SAM" id="Phobius"/>
    </source>
</evidence>
<gene>
    <name evidence="2" type="ORF">IAB07_00700</name>
</gene>
<dbReference type="AlphaFoldDB" id="A0A9D1SJU3"/>
<feature type="transmembrane region" description="Helical" evidence="1">
    <location>
        <begin position="35"/>
        <end position="55"/>
    </location>
</feature>
<keyword evidence="1" id="KW-0472">Membrane</keyword>
<protein>
    <submittedName>
        <fullName evidence="2">SpoVA/SpoVAEb family sporulation membrane protein</fullName>
    </submittedName>
</protein>
<sequence length="125" mass="13326">MEWQEYLIKYGKVFLVGGAVCLIGQILINRTKMTSARILVTFLLLGVALEAFGVFKYIKEWGGAGITAPITGFGALLAKGAVEGSRISLFHAVTFGLSNVSAGLTAAIVCGFFVALIFKPKPKKL</sequence>
<feature type="transmembrane region" description="Helical" evidence="1">
    <location>
        <begin position="6"/>
        <end position="28"/>
    </location>
</feature>
<dbReference type="Pfam" id="PF03862">
    <property type="entry name" value="SpoVAC_SpoVAEB"/>
    <property type="match status" value="1"/>
</dbReference>
<keyword evidence="1" id="KW-0812">Transmembrane</keyword>
<dbReference type="InterPro" id="IPR005562">
    <property type="entry name" value="SpoVA"/>
</dbReference>
<evidence type="ECO:0000313" key="2">
    <source>
        <dbReference type="EMBL" id="HIU62272.1"/>
    </source>
</evidence>
<feature type="transmembrane region" description="Helical" evidence="1">
    <location>
        <begin position="90"/>
        <end position="118"/>
    </location>
</feature>
<dbReference type="PANTHER" id="PTHR38450">
    <property type="entry name" value="STAGE V SPORULATION PROTEIN AC-RELATED"/>
    <property type="match status" value="1"/>
</dbReference>
<feature type="transmembrane region" description="Helical" evidence="1">
    <location>
        <begin position="61"/>
        <end position="78"/>
    </location>
</feature>
<reference evidence="2" key="1">
    <citation type="submission" date="2020-10" db="EMBL/GenBank/DDBJ databases">
        <authorList>
            <person name="Gilroy R."/>
        </authorList>
    </citation>
    <scope>NUCLEOTIDE SEQUENCE</scope>
    <source>
        <strain evidence="2">9366</strain>
    </source>
</reference>
<reference evidence="2" key="2">
    <citation type="journal article" date="2021" name="PeerJ">
        <title>Extensive microbial diversity within the chicken gut microbiome revealed by metagenomics and culture.</title>
        <authorList>
            <person name="Gilroy R."/>
            <person name="Ravi A."/>
            <person name="Getino M."/>
            <person name="Pursley I."/>
            <person name="Horton D.L."/>
            <person name="Alikhan N.F."/>
            <person name="Baker D."/>
            <person name="Gharbi K."/>
            <person name="Hall N."/>
            <person name="Watson M."/>
            <person name="Adriaenssens E.M."/>
            <person name="Foster-Nyarko E."/>
            <person name="Jarju S."/>
            <person name="Secka A."/>
            <person name="Antonio M."/>
            <person name="Oren A."/>
            <person name="Chaudhuri R.R."/>
            <person name="La Ragione R."/>
            <person name="Hildebrand F."/>
            <person name="Pallen M.J."/>
        </authorList>
    </citation>
    <scope>NUCLEOTIDE SEQUENCE</scope>
    <source>
        <strain evidence="2">9366</strain>
    </source>
</reference>
<accession>A0A9D1SJU3</accession>
<name>A0A9D1SJU3_9FIRM</name>
<organism evidence="2 3">
    <name type="scientific">Candidatus Caccalectryoclostridium excrementigallinarum</name>
    <dbReference type="NCBI Taxonomy" id="2840710"/>
    <lineage>
        <taxon>Bacteria</taxon>
        <taxon>Bacillati</taxon>
        <taxon>Bacillota</taxon>
        <taxon>Clostridia</taxon>
        <taxon>Christensenellales</taxon>
        <taxon>Christensenellaceae</taxon>
        <taxon>Christensenellaceae incertae sedis</taxon>
        <taxon>Candidatus Caccalectryoclostridium</taxon>
    </lineage>
</organism>
<dbReference type="EMBL" id="DVNJ01000001">
    <property type="protein sequence ID" value="HIU62272.1"/>
    <property type="molecule type" value="Genomic_DNA"/>
</dbReference>
<evidence type="ECO:0000313" key="3">
    <source>
        <dbReference type="Proteomes" id="UP000824145"/>
    </source>
</evidence>
<proteinExistence type="predicted"/>
<comment type="caution">
    <text evidence="2">The sequence shown here is derived from an EMBL/GenBank/DDBJ whole genome shotgun (WGS) entry which is preliminary data.</text>
</comment>
<dbReference type="PANTHER" id="PTHR38450:SF2">
    <property type="entry name" value="STAGE V SPORULATION PROTEIN AEB"/>
    <property type="match status" value="1"/>
</dbReference>
<keyword evidence="1" id="KW-1133">Transmembrane helix</keyword>
<dbReference type="Proteomes" id="UP000824145">
    <property type="component" value="Unassembled WGS sequence"/>
</dbReference>